<comment type="caution">
    <text evidence="1">The sequence shown here is derived from an EMBL/GenBank/DDBJ whole genome shotgun (WGS) entry which is preliminary data.</text>
</comment>
<gene>
    <name evidence="1" type="ORF">HHI36_003078</name>
</gene>
<evidence type="ECO:0000313" key="2">
    <source>
        <dbReference type="Proteomes" id="UP001516400"/>
    </source>
</evidence>
<keyword evidence="2" id="KW-1185">Reference proteome</keyword>
<dbReference type="Proteomes" id="UP001516400">
    <property type="component" value="Unassembled WGS sequence"/>
</dbReference>
<proteinExistence type="predicted"/>
<sequence>MKFFKEEMVDMIFILGECDRNSLLASRVYAHHDARCLEKHSIRLIEIGNIAYKKHEKLKTATAEENQLSVLLTVTEDPYKSQREISQLTDIS</sequence>
<reference evidence="1 2" key="1">
    <citation type="journal article" date="2021" name="BMC Biol.">
        <title>Horizontally acquired antibacterial genes associated with adaptive radiation of ladybird beetles.</title>
        <authorList>
            <person name="Li H.S."/>
            <person name="Tang X.F."/>
            <person name="Huang Y.H."/>
            <person name="Xu Z.Y."/>
            <person name="Chen M.L."/>
            <person name="Du X.Y."/>
            <person name="Qiu B.Y."/>
            <person name="Chen P.T."/>
            <person name="Zhang W."/>
            <person name="Slipinski A."/>
            <person name="Escalona H.E."/>
            <person name="Waterhouse R.M."/>
            <person name="Zwick A."/>
            <person name="Pang H."/>
        </authorList>
    </citation>
    <scope>NUCLEOTIDE SEQUENCE [LARGE SCALE GENOMIC DNA]</scope>
    <source>
        <strain evidence="1">SYSU2018</strain>
    </source>
</reference>
<evidence type="ECO:0000313" key="1">
    <source>
        <dbReference type="EMBL" id="KAL3288645.1"/>
    </source>
</evidence>
<organism evidence="1 2">
    <name type="scientific">Cryptolaemus montrouzieri</name>
    <dbReference type="NCBI Taxonomy" id="559131"/>
    <lineage>
        <taxon>Eukaryota</taxon>
        <taxon>Metazoa</taxon>
        <taxon>Ecdysozoa</taxon>
        <taxon>Arthropoda</taxon>
        <taxon>Hexapoda</taxon>
        <taxon>Insecta</taxon>
        <taxon>Pterygota</taxon>
        <taxon>Neoptera</taxon>
        <taxon>Endopterygota</taxon>
        <taxon>Coleoptera</taxon>
        <taxon>Polyphaga</taxon>
        <taxon>Cucujiformia</taxon>
        <taxon>Coccinelloidea</taxon>
        <taxon>Coccinellidae</taxon>
        <taxon>Scymninae</taxon>
        <taxon>Scymnini</taxon>
        <taxon>Cryptolaemus</taxon>
    </lineage>
</organism>
<name>A0ABD2PCP4_9CUCU</name>
<dbReference type="EMBL" id="JABFTP020000185">
    <property type="protein sequence ID" value="KAL3288645.1"/>
    <property type="molecule type" value="Genomic_DNA"/>
</dbReference>
<accession>A0ABD2PCP4</accession>
<protein>
    <submittedName>
        <fullName evidence="1">Uncharacterized protein</fullName>
    </submittedName>
</protein>
<dbReference type="AlphaFoldDB" id="A0ABD2PCP4"/>